<dbReference type="EMBL" id="LAZR01054503">
    <property type="protein sequence ID" value="KKK78414.1"/>
    <property type="molecule type" value="Genomic_DNA"/>
</dbReference>
<protein>
    <submittedName>
        <fullName evidence="1">Uncharacterized protein</fullName>
    </submittedName>
</protein>
<organism evidence="1">
    <name type="scientific">marine sediment metagenome</name>
    <dbReference type="NCBI Taxonomy" id="412755"/>
    <lineage>
        <taxon>unclassified sequences</taxon>
        <taxon>metagenomes</taxon>
        <taxon>ecological metagenomes</taxon>
    </lineage>
</organism>
<sequence length="112" mass="13429">MDNKEINQVEWNLSQALIAEMQYLLTTANKLFLNGNLDRAFWALKAVKFRFIQSLDPKERTKLKKIEKSFYDNVKNKNQQARTYDKYNETIMDYLEAYGYLIPRKKDTHRIS</sequence>
<gene>
    <name evidence="1" type="ORF">LCGC14_2843810</name>
</gene>
<comment type="caution">
    <text evidence="1">The sequence shown here is derived from an EMBL/GenBank/DDBJ whole genome shotgun (WGS) entry which is preliminary data.</text>
</comment>
<accession>A0A0F9AJ00</accession>
<proteinExistence type="predicted"/>
<dbReference type="AlphaFoldDB" id="A0A0F9AJ00"/>
<name>A0A0F9AJ00_9ZZZZ</name>
<reference evidence="1" key="1">
    <citation type="journal article" date="2015" name="Nature">
        <title>Complex archaea that bridge the gap between prokaryotes and eukaryotes.</title>
        <authorList>
            <person name="Spang A."/>
            <person name="Saw J.H."/>
            <person name="Jorgensen S.L."/>
            <person name="Zaremba-Niedzwiedzka K."/>
            <person name="Martijn J."/>
            <person name="Lind A.E."/>
            <person name="van Eijk R."/>
            <person name="Schleper C."/>
            <person name="Guy L."/>
            <person name="Ettema T.J."/>
        </authorList>
    </citation>
    <scope>NUCLEOTIDE SEQUENCE</scope>
</reference>
<evidence type="ECO:0000313" key="1">
    <source>
        <dbReference type="EMBL" id="KKK78414.1"/>
    </source>
</evidence>